<dbReference type="AlphaFoldDB" id="A0A4Y2JF28"/>
<keyword evidence="2" id="KW-1185">Reference proteome</keyword>
<dbReference type="Proteomes" id="UP000499080">
    <property type="component" value="Unassembled WGS sequence"/>
</dbReference>
<evidence type="ECO:0000313" key="2">
    <source>
        <dbReference type="Proteomes" id="UP000499080"/>
    </source>
</evidence>
<evidence type="ECO:0000313" key="1">
    <source>
        <dbReference type="EMBL" id="GBM88038.1"/>
    </source>
</evidence>
<organism evidence="1 2">
    <name type="scientific">Araneus ventricosus</name>
    <name type="common">Orbweaver spider</name>
    <name type="synonym">Epeira ventricosa</name>
    <dbReference type="NCBI Taxonomy" id="182803"/>
    <lineage>
        <taxon>Eukaryota</taxon>
        <taxon>Metazoa</taxon>
        <taxon>Ecdysozoa</taxon>
        <taxon>Arthropoda</taxon>
        <taxon>Chelicerata</taxon>
        <taxon>Arachnida</taxon>
        <taxon>Araneae</taxon>
        <taxon>Araneomorphae</taxon>
        <taxon>Entelegynae</taxon>
        <taxon>Araneoidea</taxon>
        <taxon>Araneidae</taxon>
        <taxon>Araneus</taxon>
    </lineage>
</organism>
<protein>
    <submittedName>
        <fullName evidence="1">Uncharacterized protein</fullName>
    </submittedName>
</protein>
<dbReference type="EMBL" id="BGPR01003430">
    <property type="protein sequence ID" value="GBM88038.1"/>
    <property type="molecule type" value="Genomic_DNA"/>
</dbReference>
<sequence length="108" mass="12169">MPSEDVAVRNTEWFYGHECGVLGQWGTVSAFIPSFCGVVGQNRIDCFVVIGSYFSKTRVDSFFFMEFWVTCNFKRSSAFISDRPGYANNSSDDFALESSQHGNEVFVC</sequence>
<accession>A0A4Y2JF28</accession>
<gene>
    <name evidence="1" type="ORF">AVEN_76953_1</name>
</gene>
<proteinExistence type="predicted"/>
<reference evidence="1 2" key="1">
    <citation type="journal article" date="2019" name="Sci. Rep.">
        <title>Orb-weaving spider Araneus ventricosus genome elucidates the spidroin gene catalogue.</title>
        <authorList>
            <person name="Kono N."/>
            <person name="Nakamura H."/>
            <person name="Ohtoshi R."/>
            <person name="Moran D.A.P."/>
            <person name="Shinohara A."/>
            <person name="Yoshida Y."/>
            <person name="Fujiwara M."/>
            <person name="Mori M."/>
            <person name="Tomita M."/>
            <person name="Arakawa K."/>
        </authorList>
    </citation>
    <scope>NUCLEOTIDE SEQUENCE [LARGE SCALE GENOMIC DNA]</scope>
</reference>
<comment type="caution">
    <text evidence="1">The sequence shown here is derived from an EMBL/GenBank/DDBJ whole genome shotgun (WGS) entry which is preliminary data.</text>
</comment>
<name>A0A4Y2JF28_ARAVE</name>